<dbReference type="STRING" id="1343740.M271_45765"/>
<feature type="region of interest" description="Disordered" evidence="1">
    <location>
        <begin position="1"/>
        <end position="55"/>
    </location>
</feature>
<gene>
    <name evidence="2" type="ORF">D3C57_149035</name>
</gene>
<name>A0A0A0NV84_STRRN</name>
<dbReference type="HOGENOM" id="CLU_1545606_0_0_11"/>
<dbReference type="RefSeq" id="WP_020873998.1">
    <property type="nucleotide sequence ID" value="NC_022785.1"/>
</dbReference>
<dbReference type="KEGG" id="src:M271_45765"/>
<dbReference type="Pfam" id="PF13811">
    <property type="entry name" value="DUF4186"/>
    <property type="match status" value="1"/>
</dbReference>
<evidence type="ECO:0008006" key="4">
    <source>
        <dbReference type="Google" id="ProtNLM"/>
    </source>
</evidence>
<dbReference type="eggNOG" id="ENOG5032RYJ">
    <property type="taxonomic scope" value="Bacteria"/>
</dbReference>
<evidence type="ECO:0000313" key="3">
    <source>
        <dbReference type="Proteomes" id="UP000281594"/>
    </source>
</evidence>
<organism evidence="2 3">
    <name type="scientific">Streptomyces rapamycinicus (strain ATCC 29253 / DSM 41530 / NRRL 5491 / AYB-994)</name>
    <name type="common">Streptomyces hygroscopicus (strain ATCC 29253)</name>
    <dbReference type="NCBI Taxonomy" id="1343740"/>
    <lineage>
        <taxon>Bacteria</taxon>
        <taxon>Bacillati</taxon>
        <taxon>Actinomycetota</taxon>
        <taxon>Actinomycetes</taxon>
        <taxon>Kitasatosporales</taxon>
        <taxon>Streptomycetaceae</taxon>
        <taxon>Streptomyces</taxon>
        <taxon>Streptomyces violaceusniger group</taxon>
    </lineage>
</organism>
<dbReference type="Proteomes" id="UP000281594">
    <property type="component" value="Unassembled WGS sequence"/>
</dbReference>
<protein>
    <recommendedName>
        <fullName evidence="4">DUF4186 domain-containing protein</fullName>
    </recommendedName>
</protein>
<sequence>MSDPTPDSSEPPAPDSSEPPAPHSAEPPAPDPAEPLPDPSPPAPNPSGPGPGSLDRRLAAIARHPFRAKFHLRGRDLATAELRGPSTLRWHACDLIAKRLAPAEPYKDGKQTPYRGHPVFVAQHATATCCRTCLQRWHEIPKGRELSRAERAYVVDVICRWIEREVAGARTRPGP</sequence>
<feature type="compositionally biased region" description="Pro residues" evidence="1">
    <location>
        <begin position="9"/>
        <end position="49"/>
    </location>
</feature>
<accession>A0A0A0NV84</accession>
<evidence type="ECO:0000256" key="1">
    <source>
        <dbReference type="SAM" id="MobiDB-lite"/>
    </source>
</evidence>
<comment type="caution">
    <text evidence="2">The sequence shown here is derived from an EMBL/GenBank/DDBJ whole genome shotgun (WGS) entry which is preliminary data.</text>
</comment>
<dbReference type="InterPro" id="IPR020378">
    <property type="entry name" value="DUF4186"/>
</dbReference>
<dbReference type="AlphaFoldDB" id="A0A0A0NV84"/>
<evidence type="ECO:0000313" key="2">
    <source>
        <dbReference type="EMBL" id="RLV72652.1"/>
    </source>
</evidence>
<reference evidence="2 3" key="1">
    <citation type="journal article" date="2018" name="J. Biol. Chem.">
        <title>Discovery of the actinoplanic acid pathway in Streptomyces rapamycinicus reveals a genetically conserved synergism with rapamycin.</title>
        <authorList>
            <person name="Mrak P."/>
            <person name="Krastel P."/>
            <person name="Pivk Lukancic P."/>
            <person name="Tao J."/>
            <person name="Pistorius D."/>
            <person name="Moore C.M."/>
        </authorList>
    </citation>
    <scope>NUCLEOTIDE SEQUENCE [LARGE SCALE GENOMIC DNA]</scope>
    <source>
        <strain evidence="2 3">NRRL 5491</strain>
    </source>
</reference>
<proteinExistence type="predicted"/>
<dbReference type="EMBL" id="QYCY01000004">
    <property type="protein sequence ID" value="RLV72652.1"/>
    <property type="molecule type" value="Genomic_DNA"/>
</dbReference>